<feature type="region of interest" description="Disordered" evidence="1">
    <location>
        <begin position="210"/>
        <end position="242"/>
    </location>
</feature>
<comment type="caution">
    <text evidence="2">The sequence shown here is derived from an EMBL/GenBank/DDBJ whole genome shotgun (WGS) entry which is preliminary data.</text>
</comment>
<evidence type="ECO:0000313" key="3">
    <source>
        <dbReference type="Proteomes" id="UP000322245"/>
    </source>
</evidence>
<feature type="compositionally biased region" description="Basic and acidic residues" evidence="1">
    <location>
        <begin position="135"/>
        <end position="155"/>
    </location>
</feature>
<evidence type="ECO:0000256" key="1">
    <source>
        <dbReference type="SAM" id="MobiDB-lite"/>
    </source>
</evidence>
<feature type="compositionally biased region" description="Basic and acidic residues" evidence="1">
    <location>
        <begin position="296"/>
        <end position="314"/>
    </location>
</feature>
<name>A0A5D3AW92_9TREE</name>
<feature type="compositionally biased region" description="Basic and acidic residues" evidence="1">
    <location>
        <begin position="103"/>
        <end position="117"/>
    </location>
</feature>
<feature type="region of interest" description="Disordered" evidence="1">
    <location>
        <begin position="522"/>
        <end position="545"/>
    </location>
</feature>
<feature type="compositionally biased region" description="Polar residues" evidence="1">
    <location>
        <begin position="319"/>
        <end position="333"/>
    </location>
</feature>
<sequence>MNRRAQLMLSSERGMLFGGVSEKSAEITIFIGDPQLQGHVTVRNDATTEDLDVVVANHIRLPLTSFFITWNSQRLSRLAPLSSQGIVSFSTVHVFPIKAMQDQHKAHQEKNKKDKAARYYVGRDGSVKVRRRDRQKAMEERLRKSDGDQDEEGKKGLPGFKQFCNAMGVNDEPRPRSSDPFRLLSSNKKRPRPAYHDDFLFTGHEPVKSHVSRHTEVTSVVPPAKREADGCRGPLTLTSRPLHPEAVSSFPGVSSALPAFPRASPGYINQPNNHLPSPPRDNSTTMRQVDVFSDDSQCRLRDYDPPSDVQREEGMVPLTRTSTPYHYSSSQVRLSRERVFHSPSLYSTPSPSDPPIHITPPSPVDPPPSPVYKPPSPVYESLSQPLISRSSSSLVSVPVHRSVSPRLNHHIGDRPSFPRVLPDRPVTFCREDRSYPPTEWPHVSSLPLRSGERPVLPHGVYPTARDGRRSNFPISPPRSSSADTNDRYRATDERYGLLPLRSISVPFPPAEWGRFWQVSTLGSSSRSHEEMRATTGWQSGKGRGH</sequence>
<reference evidence="2 3" key="1">
    <citation type="submission" date="2017-05" db="EMBL/GenBank/DDBJ databases">
        <title>The Genome Sequence of Tsuchiyaea wingfieldii DSM 27421.</title>
        <authorList>
            <person name="Cuomo C."/>
            <person name="Passer A."/>
            <person name="Billmyre B."/>
            <person name="Heitman J."/>
        </authorList>
    </citation>
    <scope>NUCLEOTIDE SEQUENCE [LARGE SCALE GENOMIC DNA]</scope>
    <source>
        <strain evidence="2 3">DSM 27421</strain>
    </source>
</reference>
<evidence type="ECO:0000313" key="2">
    <source>
        <dbReference type="EMBL" id="TYJ54794.1"/>
    </source>
</evidence>
<dbReference type="EMBL" id="NIDF01000053">
    <property type="protein sequence ID" value="TYJ54794.1"/>
    <property type="molecule type" value="Genomic_DNA"/>
</dbReference>
<feature type="region of interest" description="Disordered" evidence="1">
    <location>
        <begin position="261"/>
        <end position="375"/>
    </location>
</feature>
<dbReference type="AlphaFoldDB" id="A0A5D3AW92"/>
<feature type="region of interest" description="Disordered" evidence="1">
    <location>
        <begin position="461"/>
        <end position="488"/>
    </location>
</feature>
<feature type="compositionally biased region" description="Polar residues" evidence="1">
    <location>
        <begin position="267"/>
        <end position="287"/>
    </location>
</feature>
<feature type="compositionally biased region" description="Pro residues" evidence="1">
    <location>
        <begin position="351"/>
        <end position="375"/>
    </location>
</feature>
<feature type="region of interest" description="Disordered" evidence="1">
    <location>
        <begin position="103"/>
        <end position="193"/>
    </location>
</feature>
<dbReference type="Proteomes" id="UP000322245">
    <property type="component" value="Unassembled WGS sequence"/>
</dbReference>
<gene>
    <name evidence="2" type="ORF">B9479_004553</name>
</gene>
<accession>A0A5D3AW92</accession>
<organism evidence="2 3">
    <name type="scientific">Cryptococcus floricola</name>
    <dbReference type="NCBI Taxonomy" id="2591691"/>
    <lineage>
        <taxon>Eukaryota</taxon>
        <taxon>Fungi</taxon>
        <taxon>Dikarya</taxon>
        <taxon>Basidiomycota</taxon>
        <taxon>Agaricomycotina</taxon>
        <taxon>Tremellomycetes</taxon>
        <taxon>Tremellales</taxon>
        <taxon>Cryptococcaceae</taxon>
        <taxon>Cryptococcus</taxon>
    </lineage>
</organism>
<keyword evidence="3" id="KW-1185">Reference proteome</keyword>
<proteinExistence type="predicted"/>
<protein>
    <submittedName>
        <fullName evidence="2">Uncharacterized protein</fullName>
    </submittedName>
</protein>